<reference evidence="1 2" key="1">
    <citation type="submission" date="2019-12" db="EMBL/GenBank/DDBJ databases">
        <authorList>
            <person name="Woiski C."/>
        </authorList>
    </citation>
    <scope>NUCLEOTIDE SEQUENCE [LARGE SCALE GENOMIC DNA]</scope>
    <source>
        <strain evidence="1 2">BOE100</strain>
    </source>
</reference>
<organism evidence="1 2">
    <name type="scientific">Pseudomonas putida</name>
    <name type="common">Arthrobacter siderocapsulatus</name>
    <dbReference type="NCBI Taxonomy" id="303"/>
    <lineage>
        <taxon>Bacteria</taxon>
        <taxon>Pseudomonadati</taxon>
        <taxon>Pseudomonadota</taxon>
        <taxon>Gammaproteobacteria</taxon>
        <taxon>Pseudomonadales</taxon>
        <taxon>Pseudomonadaceae</taxon>
        <taxon>Pseudomonas</taxon>
    </lineage>
</organism>
<dbReference type="AlphaFoldDB" id="A0A7V8J3M9"/>
<evidence type="ECO:0000313" key="1">
    <source>
        <dbReference type="EMBL" id="KAF0254013.1"/>
    </source>
</evidence>
<gene>
    <name evidence="1" type="ORF">GN299_15185</name>
</gene>
<accession>A0A7V8J3M9</accession>
<comment type="caution">
    <text evidence="1">The sequence shown here is derived from an EMBL/GenBank/DDBJ whole genome shotgun (WGS) entry which is preliminary data.</text>
</comment>
<protein>
    <submittedName>
        <fullName evidence="1">Uncharacterized protein</fullName>
    </submittedName>
</protein>
<dbReference type="EMBL" id="WOWR01000018">
    <property type="protein sequence ID" value="KAF0254013.1"/>
    <property type="molecule type" value="Genomic_DNA"/>
</dbReference>
<dbReference type="RefSeq" id="WP_156859140.1">
    <property type="nucleotide sequence ID" value="NZ_WOWR01000018.1"/>
</dbReference>
<dbReference type="Proteomes" id="UP000442695">
    <property type="component" value="Unassembled WGS sequence"/>
</dbReference>
<proteinExistence type="predicted"/>
<evidence type="ECO:0000313" key="2">
    <source>
        <dbReference type="Proteomes" id="UP000442695"/>
    </source>
</evidence>
<name>A0A7V8J3M9_PSEPU</name>
<sequence>MLSKAGYRFAFANRFGRRCNSGNAYVADELTKQVKDDCSIVWIECRSPLFDSQRDIIVDHHNPGDPGHACPPSEFWEGSSIGQVANLIGRSSPELRIVAASDHCLSAAMRGECKGIDPDDLMSWRIKARASMGEMQPWLLKRMITRAVERIESLPRIDFCGVQLVDGTFDTTPELRDAAAIAGVPILTTRKGPAGNVKVGLYGARADVINSWMKTMRDSDFVDHVYGSGAREYAGAILSIEASNRLIGANRQKPKI</sequence>